<evidence type="ECO:0000313" key="2">
    <source>
        <dbReference type="EMBL" id="CAH0731388.1"/>
    </source>
</evidence>
<dbReference type="Proteomes" id="UP000838878">
    <property type="component" value="Chromosome 9"/>
</dbReference>
<gene>
    <name evidence="2" type="ORF">BINO364_LOCUS16267</name>
</gene>
<sequence length="195" mass="21723">MLYETTSKLEKSAEFTVFLVRYGTLEDRLHLQVTEGPRKMGSDSILSKSEETEIANWHISLADCGFSLKFDNLLNTVQNIMIERGRPNPFINGRPENSKATTHNSTKSPLKTLKKKEFDTTTKIIKHLNKDLTVCGISVEIGLQVIENAKLYQGLNDSVKSNTVCATSAPRIGTQPQPSRYWLSAALTLLVPRAA</sequence>
<dbReference type="AlphaFoldDB" id="A0A8J9V494"/>
<reference evidence="2" key="1">
    <citation type="submission" date="2021-12" db="EMBL/GenBank/DDBJ databases">
        <authorList>
            <person name="Martin H S."/>
        </authorList>
    </citation>
    <scope>NUCLEOTIDE SEQUENCE</scope>
</reference>
<accession>A0A8J9V494</accession>
<evidence type="ECO:0000313" key="3">
    <source>
        <dbReference type="Proteomes" id="UP000838878"/>
    </source>
</evidence>
<keyword evidence="3" id="KW-1185">Reference proteome</keyword>
<name>A0A8J9V494_9NEOP</name>
<dbReference type="EMBL" id="OV170229">
    <property type="protein sequence ID" value="CAH0731388.1"/>
    <property type="molecule type" value="Genomic_DNA"/>
</dbReference>
<feature type="non-terminal residue" evidence="2">
    <location>
        <position position="195"/>
    </location>
</feature>
<organism evidence="2 3">
    <name type="scientific">Brenthis ino</name>
    <name type="common">lesser marbled fritillary</name>
    <dbReference type="NCBI Taxonomy" id="405034"/>
    <lineage>
        <taxon>Eukaryota</taxon>
        <taxon>Metazoa</taxon>
        <taxon>Ecdysozoa</taxon>
        <taxon>Arthropoda</taxon>
        <taxon>Hexapoda</taxon>
        <taxon>Insecta</taxon>
        <taxon>Pterygota</taxon>
        <taxon>Neoptera</taxon>
        <taxon>Endopterygota</taxon>
        <taxon>Lepidoptera</taxon>
        <taxon>Glossata</taxon>
        <taxon>Ditrysia</taxon>
        <taxon>Papilionoidea</taxon>
        <taxon>Nymphalidae</taxon>
        <taxon>Heliconiinae</taxon>
        <taxon>Argynnini</taxon>
        <taxon>Brenthis</taxon>
    </lineage>
</organism>
<evidence type="ECO:0000256" key="1">
    <source>
        <dbReference type="SAM" id="MobiDB-lite"/>
    </source>
</evidence>
<feature type="region of interest" description="Disordered" evidence="1">
    <location>
        <begin position="88"/>
        <end position="109"/>
    </location>
</feature>
<proteinExistence type="predicted"/>
<dbReference type="OrthoDB" id="71166at2759"/>
<protein>
    <submittedName>
        <fullName evidence="2">Uncharacterized protein</fullName>
    </submittedName>
</protein>